<evidence type="ECO:0000313" key="1">
    <source>
        <dbReference type="EMBL" id="KAK2649773.1"/>
    </source>
</evidence>
<accession>A0AAD9X0T1</accession>
<dbReference type="EMBL" id="JANJYI010000005">
    <property type="protein sequence ID" value="KAK2649773.1"/>
    <property type="molecule type" value="Genomic_DNA"/>
</dbReference>
<dbReference type="Pfam" id="PF02992">
    <property type="entry name" value="Transposase_21"/>
    <property type="match status" value="1"/>
</dbReference>
<dbReference type="Proteomes" id="UP001280121">
    <property type="component" value="Unassembled WGS sequence"/>
</dbReference>
<dbReference type="InterPro" id="IPR004242">
    <property type="entry name" value="Transposase_21"/>
</dbReference>
<protein>
    <recommendedName>
        <fullName evidence="3">Transposase</fullName>
    </recommendedName>
</protein>
<keyword evidence="2" id="KW-1185">Reference proteome</keyword>
<proteinExistence type="predicted"/>
<evidence type="ECO:0000313" key="2">
    <source>
        <dbReference type="Proteomes" id="UP001280121"/>
    </source>
</evidence>
<dbReference type="PANTHER" id="PTHR10775">
    <property type="entry name" value="OS08G0208400 PROTEIN"/>
    <property type="match status" value="1"/>
</dbReference>
<dbReference type="AlphaFoldDB" id="A0AAD9X0T1"/>
<evidence type="ECO:0008006" key="3">
    <source>
        <dbReference type="Google" id="ProtNLM"/>
    </source>
</evidence>
<comment type="caution">
    <text evidence="1">The sequence shown here is derived from an EMBL/GenBank/DDBJ whole genome shotgun (WGS) entry which is preliminary data.</text>
</comment>
<name>A0AAD9X0T1_9ROSI</name>
<gene>
    <name evidence="1" type="ORF">Ddye_017262</name>
</gene>
<sequence>MFRTIELANELTWYSTHTSQDGNMRHPVDSPAWETIDDTWPCFASDPCNLRLGLAANGFNPFRNLSSTHSTWPVVLVTYNLPPWKCMSKENLMLTLLIPGPKQPGNDIDVYLQPLIDDLNELWRTGVEVYDASSNSTFNLKAILMWTINDFPAYGNLAGCCVKDRYVCPACGLKTCSERLKFSKKNVYLGHRRFLPMNHTLRKMNSWLNGAEETADKPRIISGKEVRLACEEVENDFGKKKKMGKERKI</sequence>
<reference evidence="1" key="1">
    <citation type="journal article" date="2023" name="Plant J.">
        <title>Genome sequences and population genomics provide insights into the demographic history, inbreeding, and mutation load of two 'living fossil' tree species of Dipteronia.</title>
        <authorList>
            <person name="Feng Y."/>
            <person name="Comes H.P."/>
            <person name="Chen J."/>
            <person name="Zhu S."/>
            <person name="Lu R."/>
            <person name="Zhang X."/>
            <person name="Li P."/>
            <person name="Qiu J."/>
            <person name="Olsen K.M."/>
            <person name="Qiu Y."/>
        </authorList>
    </citation>
    <scope>NUCLEOTIDE SEQUENCE</scope>
    <source>
        <strain evidence="1">KIB01</strain>
    </source>
</reference>
<organism evidence="1 2">
    <name type="scientific">Dipteronia dyeriana</name>
    <dbReference type="NCBI Taxonomy" id="168575"/>
    <lineage>
        <taxon>Eukaryota</taxon>
        <taxon>Viridiplantae</taxon>
        <taxon>Streptophyta</taxon>
        <taxon>Embryophyta</taxon>
        <taxon>Tracheophyta</taxon>
        <taxon>Spermatophyta</taxon>
        <taxon>Magnoliopsida</taxon>
        <taxon>eudicotyledons</taxon>
        <taxon>Gunneridae</taxon>
        <taxon>Pentapetalae</taxon>
        <taxon>rosids</taxon>
        <taxon>malvids</taxon>
        <taxon>Sapindales</taxon>
        <taxon>Sapindaceae</taxon>
        <taxon>Hippocastanoideae</taxon>
        <taxon>Acereae</taxon>
        <taxon>Dipteronia</taxon>
    </lineage>
</organism>
<dbReference type="PANTHER" id="PTHR10775:SF173">
    <property type="match status" value="1"/>
</dbReference>